<evidence type="ECO:0000313" key="12">
    <source>
        <dbReference type="Proteomes" id="UP000539032"/>
    </source>
</evidence>
<protein>
    <submittedName>
        <fullName evidence="11">IFN protein</fullName>
    </submittedName>
</protein>
<evidence type="ECO:0000256" key="9">
    <source>
        <dbReference type="RuleBase" id="RU000436"/>
    </source>
</evidence>
<dbReference type="GO" id="GO:0005126">
    <property type="term" value="F:cytokine receptor binding"/>
    <property type="evidence" value="ECO:0007669"/>
    <property type="project" value="InterPro"/>
</dbReference>
<comment type="caution">
    <text evidence="11">The sequence shown here is derived from an EMBL/GenBank/DDBJ whole genome shotgun (WGS) entry which is preliminary data.</text>
</comment>
<proteinExistence type="inferred from homology"/>
<evidence type="ECO:0000256" key="7">
    <source>
        <dbReference type="ARBA" id="ARBA00023118"/>
    </source>
</evidence>
<keyword evidence="8" id="KW-1015">Disulfide bond</keyword>
<keyword evidence="4 9" id="KW-0202">Cytokine</keyword>
<comment type="function">
    <text evidence="1">Has antiviral activities.</text>
</comment>
<gene>
    <name evidence="11" type="primary">Ifn</name>
    <name evidence="11" type="ORF">SCOUMB_R03870</name>
</gene>
<dbReference type="EMBL" id="VZTL01021045">
    <property type="protein sequence ID" value="NXX55109.1"/>
    <property type="molecule type" value="Genomic_DNA"/>
</dbReference>
<feature type="non-terminal residue" evidence="11">
    <location>
        <position position="1"/>
    </location>
</feature>
<comment type="similarity">
    <text evidence="3 9">Belongs to the alpha/beta interferon family.</text>
</comment>
<dbReference type="PROSITE" id="PS00252">
    <property type="entry name" value="INTERFERON_A_B_D"/>
    <property type="match status" value="1"/>
</dbReference>
<evidence type="ECO:0000256" key="1">
    <source>
        <dbReference type="ARBA" id="ARBA00002718"/>
    </source>
</evidence>
<dbReference type="Proteomes" id="UP000539032">
    <property type="component" value="Unassembled WGS sequence"/>
</dbReference>
<dbReference type="InterPro" id="IPR000471">
    <property type="entry name" value="Interferon_alpha/beta/delta"/>
</dbReference>
<evidence type="ECO:0000256" key="10">
    <source>
        <dbReference type="SAM" id="SignalP"/>
    </source>
</evidence>
<evidence type="ECO:0000256" key="6">
    <source>
        <dbReference type="ARBA" id="ARBA00022729"/>
    </source>
</evidence>
<reference evidence="11 12" key="1">
    <citation type="submission" date="2020-02" db="EMBL/GenBank/DDBJ databases">
        <title>Bird 10,000 Genomes (B10K) Project - Family phase.</title>
        <authorList>
            <person name="Zhang G."/>
        </authorList>
    </citation>
    <scope>NUCLEOTIDE SEQUENCE [LARGE SCALE GENOMIC DNA]</scope>
    <source>
        <strain evidence="11">B10K-DU-002-70</strain>
        <tissue evidence="11">Muscle</tissue>
    </source>
</reference>
<evidence type="ECO:0000256" key="8">
    <source>
        <dbReference type="ARBA" id="ARBA00023157"/>
    </source>
</evidence>
<evidence type="ECO:0000256" key="2">
    <source>
        <dbReference type="ARBA" id="ARBA00004613"/>
    </source>
</evidence>
<keyword evidence="7 9" id="KW-0051">Antiviral defense</keyword>
<keyword evidence="5" id="KW-0964">Secreted</keyword>
<dbReference type="SUPFAM" id="SSF47266">
    <property type="entry name" value="4-helical cytokines"/>
    <property type="match status" value="1"/>
</dbReference>
<evidence type="ECO:0000256" key="3">
    <source>
        <dbReference type="ARBA" id="ARBA00011033"/>
    </source>
</evidence>
<keyword evidence="12" id="KW-1185">Reference proteome</keyword>
<feature type="non-terminal residue" evidence="11">
    <location>
        <position position="192"/>
    </location>
</feature>
<organism evidence="11 12">
    <name type="scientific">Scopus umbretta</name>
    <name type="common">Hammerkop</name>
    <dbReference type="NCBI Taxonomy" id="33581"/>
    <lineage>
        <taxon>Eukaryota</taxon>
        <taxon>Metazoa</taxon>
        <taxon>Chordata</taxon>
        <taxon>Craniata</taxon>
        <taxon>Vertebrata</taxon>
        <taxon>Euteleostomi</taxon>
        <taxon>Archelosauria</taxon>
        <taxon>Archosauria</taxon>
        <taxon>Dinosauria</taxon>
        <taxon>Saurischia</taxon>
        <taxon>Theropoda</taxon>
        <taxon>Coelurosauria</taxon>
        <taxon>Aves</taxon>
        <taxon>Neognathae</taxon>
        <taxon>Neoaves</taxon>
        <taxon>Aequornithes</taxon>
        <taxon>Pelecaniformes</taxon>
        <taxon>Scopidae</taxon>
        <taxon>Scopus</taxon>
    </lineage>
</organism>
<dbReference type="InterPro" id="IPR009079">
    <property type="entry name" value="4_helix_cytokine-like_core"/>
</dbReference>
<dbReference type="PANTHER" id="PTHR11691">
    <property type="entry name" value="TYPE I INTERFERON"/>
    <property type="match status" value="1"/>
</dbReference>
<name>A0A7L4HNK4_SCOUM</name>
<dbReference type="PANTHER" id="PTHR11691:SF73">
    <property type="entry name" value="INTERFERON BETA"/>
    <property type="match status" value="1"/>
</dbReference>
<feature type="signal peptide" evidence="10">
    <location>
        <begin position="1"/>
        <end position="30"/>
    </location>
</feature>
<dbReference type="GO" id="GO:0005125">
    <property type="term" value="F:cytokine activity"/>
    <property type="evidence" value="ECO:0007669"/>
    <property type="project" value="UniProtKB-KW"/>
</dbReference>
<evidence type="ECO:0000256" key="5">
    <source>
        <dbReference type="ARBA" id="ARBA00022525"/>
    </source>
</evidence>
<dbReference type="OrthoDB" id="9395915at2759"/>
<dbReference type="GO" id="GO:0005615">
    <property type="term" value="C:extracellular space"/>
    <property type="evidence" value="ECO:0007669"/>
    <property type="project" value="UniProtKB-KW"/>
</dbReference>
<dbReference type="AlphaFoldDB" id="A0A7L4HNK4"/>
<dbReference type="GO" id="GO:0006955">
    <property type="term" value="P:immune response"/>
    <property type="evidence" value="ECO:0007669"/>
    <property type="project" value="UniProtKB-ARBA"/>
</dbReference>
<feature type="chain" id="PRO_5029540991" evidence="10">
    <location>
        <begin position="31"/>
        <end position="192"/>
    </location>
</feature>
<evidence type="ECO:0000256" key="4">
    <source>
        <dbReference type="ARBA" id="ARBA00022514"/>
    </source>
</evidence>
<dbReference type="GO" id="GO:0051607">
    <property type="term" value="P:defense response to virus"/>
    <property type="evidence" value="ECO:0007669"/>
    <property type="project" value="UniProtKB-KW"/>
</dbReference>
<evidence type="ECO:0000313" key="11">
    <source>
        <dbReference type="EMBL" id="NXX55109.1"/>
    </source>
</evidence>
<keyword evidence="6 10" id="KW-0732">Signal</keyword>
<comment type="subcellular location">
    <subcellularLocation>
        <location evidence="2">Secreted</location>
    </subcellularLocation>
</comment>
<accession>A0A7L4HNK4</accession>
<sequence>MPAPATPQPCLRHGAPALLLLFTALATALACHPLRPRGATFLWDSLQLLQAMAPSPTQPCHHQHAPFPFPDALLHTSHPQQAAATALHILEHLFNTLSGPSTPQHWDDQERRHHLLNNLQHYKEDLEQCLPANRILFKRQGPRNLLLSINKYFRNIRDFLHTPNHSACAWEHVRLEARACFQRLHNLTRTTR</sequence>
<dbReference type="SMART" id="SM00076">
    <property type="entry name" value="IFabd"/>
    <property type="match status" value="1"/>
</dbReference>
<dbReference type="Gene3D" id="1.20.1250.10">
    <property type="match status" value="1"/>
</dbReference>
<dbReference type="Pfam" id="PF00143">
    <property type="entry name" value="Interferon"/>
    <property type="match status" value="1"/>
</dbReference>